<dbReference type="OrthoDB" id="3265210at2759"/>
<dbReference type="RefSeq" id="XP_043033850.1">
    <property type="nucleotide sequence ID" value="XM_043182409.1"/>
</dbReference>
<dbReference type="EMBL" id="MU250573">
    <property type="protein sequence ID" value="KAG7440350.1"/>
    <property type="molecule type" value="Genomic_DNA"/>
</dbReference>
<reference evidence="1" key="1">
    <citation type="submission" date="2020-11" db="EMBL/GenBank/DDBJ databases">
        <title>Adaptations for nitrogen fixation in a non-lichenized fungal sporocarp promotes dispersal by wood-feeding termites.</title>
        <authorList>
            <consortium name="DOE Joint Genome Institute"/>
            <person name="Koch R.A."/>
            <person name="Yoon G."/>
            <person name="Arayal U."/>
            <person name="Lail K."/>
            <person name="Amirebrahimi M."/>
            <person name="Labutti K."/>
            <person name="Lipzen A."/>
            <person name="Riley R."/>
            <person name="Barry K."/>
            <person name="Henrissat B."/>
            <person name="Grigoriev I.V."/>
            <person name="Herr J.R."/>
            <person name="Aime M.C."/>
        </authorList>
    </citation>
    <scope>NUCLEOTIDE SEQUENCE</scope>
    <source>
        <strain evidence="1">MCA 3950</strain>
    </source>
</reference>
<organism evidence="1 2">
    <name type="scientific">Guyanagaster necrorhizus</name>
    <dbReference type="NCBI Taxonomy" id="856835"/>
    <lineage>
        <taxon>Eukaryota</taxon>
        <taxon>Fungi</taxon>
        <taxon>Dikarya</taxon>
        <taxon>Basidiomycota</taxon>
        <taxon>Agaricomycotina</taxon>
        <taxon>Agaricomycetes</taxon>
        <taxon>Agaricomycetidae</taxon>
        <taxon>Agaricales</taxon>
        <taxon>Marasmiineae</taxon>
        <taxon>Physalacriaceae</taxon>
        <taxon>Guyanagaster</taxon>
    </lineage>
</organism>
<evidence type="ECO:0000313" key="2">
    <source>
        <dbReference type="Proteomes" id="UP000812287"/>
    </source>
</evidence>
<feature type="non-terminal residue" evidence="1">
    <location>
        <position position="74"/>
    </location>
</feature>
<feature type="non-terminal residue" evidence="1">
    <location>
        <position position="1"/>
    </location>
</feature>
<dbReference type="GeneID" id="66104706"/>
<dbReference type="Proteomes" id="UP000812287">
    <property type="component" value="Unassembled WGS sequence"/>
</dbReference>
<keyword evidence="2" id="KW-1185">Reference proteome</keyword>
<dbReference type="AlphaFoldDB" id="A0A9P7VGX5"/>
<sequence>FETTQFSESKPLTPSGVPWPVLIGPNRFYVGMLEDWTLADKFFERARRSLPFDAYRDLISRTRQTFHPDRWRSR</sequence>
<proteinExistence type="predicted"/>
<name>A0A9P7VGX5_9AGAR</name>
<protein>
    <submittedName>
        <fullName evidence="1">Uncharacterized protein</fullName>
    </submittedName>
</protein>
<gene>
    <name evidence="1" type="ORF">BT62DRAFT_832662</name>
</gene>
<accession>A0A9P7VGX5</accession>
<comment type="caution">
    <text evidence="1">The sequence shown here is derived from an EMBL/GenBank/DDBJ whole genome shotgun (WGS) entry which is preliminary data.</text>
</comment>
<evidence type="ECO:0000313" key="1">
    <source>
        <dbReference type="EMBL" id="KAG7440350.1"/>
    </source>
</evidence>